<evidence type="ECO:0000313" key="1">
    <source>
        <dbReference type="EMBL" id="KAL1487936.1"/>
    </source>
</evidence>
<evidence type="ECO:0008006" key="3">
    <source>
        <dbReference type="Google" id="ProtNLM"/>
    </source>
</evidence>
<name>A0ABD1E0S3_HYPHA</name>
<dbReference type="AlphaFoldDB" id="A0ABD1E0S3"/>
<evidence type="ECO:0000313" key="2">
    <source>
        <dbReference type="Proteomes" id="UP001566132"/>
    </source>
</evidence>
<comment type="caution">
    <text evidence="1">The sequence shown here is derived from an EMBL/GenBank/DDBJ whole genome shotgun (WGS) entry which is preliminary data.</text>
</comment>
<dbReference type="EMBL" id="JBDJPC010000016">
    <property type="protein sequence ID" value="KAL1487936.1"/>
    <property type="molecule type" value="Genomic_DNA"/>
</dbReference>
<gene>
    <name evidence="1" type="ORF">ABEB36_015319</name>
</gene>
<proteinExistence type="predicted"/>
<reference evidence="1 2" key="1">
    <citation type="submission" date="2024-05" db="EMBL/GenBank/DDBJ databases">
        <title>Genetic variation in Jamaican populations of the coffee berry borer (Hypothenemus hampei).</title>
        <authorList>
            <person name="Errbii M."/>
            <person name="Myrie A."/>
        </authorList>
    </citation>
    <scope>NUCLEOTIDE SEQUENCE [LARGE SCALE GENOMIC DNA]</scope>
    <source>
        <strain evidence="1">JA-Hopewell-2020-01-JO</strain>
        <tissue evidence="1">Whole body</tissue>
    </source>
</reference>
<sequence length="176" mass="20140">MYASGNNPELEVSFQIVIDAILMISQAWDTVSQKTIKNCFRHAGFVESFPDMQDMDEGDDSPLNYFVNCDRERAKDYFTEEVTFDDFVCFHDQLNTEGLLEDVDLVNLTKDTTACSEVTNDVESDEDDEVQLPSVTEIRKCLLTIRTYISLNDQVDPKLMSNVVALEKSFYKNCNK</sequence>
<protein>
    <recommendedName>
        <fullName evidence="3">DDE-1 domain-containing protein</fullName>
    </recommendedName>
</protein>
<organism evidence="1 2">
    <name type="scientific">Hypothenemus hampei</name>
    <name type="common">Coffee berry borer</name>
    <dbReference type="NCBI Taxonomy" id="57062"/>
    <lineage>
        <taxon>Eukaryota</taxon>
        <taxon>Metazoa</taxon>
        <taxon>Ecdysozoa</taxon>
        <taxon>Arthropoda</taxon>
        <taxon>Hexapoda</taxon>
        <taxon>Insecta</taxon>
        <taxon>Pterygota</taxon>
        <taxon>Neoptera</taxon>
        <taxon>Endopterygota</taxon>
        <taxon>Coleoptera</taxon>
        <taxon>Polyphaga</taxon>
        <taxon>Cucujiformia</taxon>
        <taxon>Curculionidae</taxon>
        <taxon>Scolytinae</taxon>
        <taxon>Hypothenemus</taxon>
    </lineage>
</organism>
<accession>A0ABD1E0S3</accession>
<keyword evidence="2" id="KW-1185">Reference proteome</keyword>
<dbReference type="Proteomes" id="UP001566132">
    <property type="component" value="Unassembled WGS sequence"/>
</dbReference>